<sequence>MSRQELERCVMGHPGSIVFVQALPGFNVVELSEKGELQETTWQAMERFCRRHGCLLLSLAASDCVKVGFTQLAHLLDTSMPHGTAKEVLDTYRACSFGSFATSLSRGKVRVAPQDGSATDGLIRSVDATIGQSVERLRKFELQLYRDALRFCEDDPGKQAVLKRAIEMVQGAKSQTPGDYLTDRASGFGEEPVFTQLRDTCSAEITAAANAPNGVLTGCVTPMYDDWTVHQALRVLARLDPLPVSSAKSISEHLAFVADCMQYMYGMKDAPDEYAAEIFRKVTKSEHIVFHDVGSDTGPDDFPACAVLAAMAKFKSAAGGSPKLNLLAVGGEGSYRQMRSSALIRCLIPHADGVELGEAPYIAGISIKSPFVPVALVQTVARYCGQPLCEKLPN</sequence>
<proteinExistence type="predicted"/>
<protein>
    <submittedName>
        <fullName evidence="1">Uncharacterized protein</fullName>
    </submittedName>
</protein>
<evidence type="ECO:0000313" key="1">
    <source>
        <dbReference type="EMBL" id="JAC74604.1"/>
    </source>
</evidence>
<dbReference type="AlphaFoldDB" id="A0A061RV57"/>
<gene>
    <name evidence="1" type="ORF">TSPGSL018_25498</name>
</gene>
<name>A0A061RV57_9CHLO</name>
<dbReference type="EMBL" id="GBEZ01011159">
    <property type="protein sequence ID" value="JAC74604.1"/>
    <property type="molecule type" value="Transcribed_RNA"/>
</dbReference>
<accession>A0A061RV57</accession>
<reference evidence="1" key="1">
    <citation type="submission" date="2014-05" db="EMBL/GenBank/DDBJ databases">
        <title>The transcriptome of the halophilic microalga Tetraselmis sp. GSL018 isolated from the Great Salt Lake, Utah.</title>
        <authorList>
            <person name="Jinkerson R.E."/>
            <person name="D'Adamo S."/>
            <person name="Posewitz M.C."/>
        </authorList>
    </citation>
    <scope>NUCLEOTIDE SEQUENCE</scope>
    <source>
        <strain evidence="1">GSL018</strain>
    </source>
</reference>
<organism evidence="1">
    <name type="scientific">Tetraselmis sp. GSL018</name>
    <dbReference type="NCBI Taxonomy" id="582737"/>
    <lineage>
        <taxon>Eukaryota</taxon>
        <taxon>Viridiplantae</taxon>
        <taxon>Chlorophyta</taxon>
        <taxon>core chlorophytes</taxon>
        <taxon>Chlorodendrophyceae</taxon>
        <taxon>Chlorodendrales</taxon>
        <taxon>Chlorodendraceae</taxon>
        <taxon>Tetraselmis</taxon>
    </lineage>
</organism>